<comment type="caution">
    <text evidence="3">The sequence shown here is derived from an EMBL/GenBank/DDBJ whole genome shotgun (WGS) entry which is preliminary data.</text>
</comment>
<gene>
    <name evidence="3" type="ORF">E3C22_06550</name>
</gene>
<keyword evidence="4" id="KW-1185">Reference proteome</keyword>
<keyword evidence="1" id="KW-0812">Transmembrane</keyword>
<sequence>MHNNQRKTPNPGWHDLTLPNLLRSPRHLAKNTCGSNAVEFALILPVFLVLLFASIAVGWYLGIAHSLEQISADVGRYAMVGLTAEERQALIERRIEADAGSYVLIRPEKLVAAGREDAGSLTVTVRYDASYIPVPLLLADMVGSMSSIERSATVMLP</sequence>
<dbReference type="RefSeq" id="WP_134761207.1">
    <property type="nucleotide sequence ID" value="NZ_SOZD01000002.1"/>
</dbReference>
<dbReference type="OrthoDB" id="7909030at2"/>
<dbReference type="AlphaFoldDB" id="A0A4Y8RN66"/>
<evidence type="ECO:0000313" key="3">
    <source>
        <dbReference type="EMBL" id="TFF25038.1"/>
    </source>
</evidence>
<organism evidence="3 4">
    <name type="scientific">Jiella endophytica</name>
    <dbReference type="NCBI Taxonomy" id="2558362"/>
    <lineage>
        <taxon>Bacteria</taxon>
        <taxon>Pseudomonadati</taxon>
        <taxon>Pseudomonadota</taxon>
        <taxon>Alphaproteobacteria</taxon>
        <taxon>Hyphomicrobiales</taxon>
        <taxon>Aurantimonadaceae</taxon>
        <taxon>Jiella</taxon>
    </lineage>
</organism>
<dbReference type="Proteomes" id="UP000298179">
    <property type="component" value="Unassembled WGS sequence"/>
</dbReference>
<evidence type="ECO:0000256" key="1">
    <source>
        <dbReference type="SAM" id="Phobius"/>
    </source>
</evidence>
<dbReference type="Pfam" id="PF07811">
    <property type="entry name" value="TadE"/>
    <property type="match status" value="1"/>
</dbReference>
<dbReference type="EMBL" id="SOZD01000002">
    <property type="protein sequence ID" value="TFF25038.1"/>
    <property type="molecule type" value="Genomic_DNA"/>
</dbReference>
<feature type="domain" description="TadE-like" evidence="2">
    <location>
        <begin position="34"/>
        <end position="76"/>
    </location>
</feature>
<accession>A0A4Y8RN66</accession>
<protein>
    <submittedName>
        <fullName evidence="3">Pilus assembly protein</fullName>
    </submittedName>
</protein>
<dbReference type="InterPro" id="IPR012495">
    <property type="entry name" value="TadE-like_dom"/>
</dbReference>
<keyword evidence="1" id="KW-1133">Transmembrane helix</keyword>
<evidence type="ECO:0000313" key="4">
    <source>
        <dbReference type="Proteomes" id="UP000298179"/>
    </source>
</evidence>
<name>A0A4Y8RN66_9HYPH</name>
<feature type="transmembrane region" description="Helical" evidence="1">
    <location>
        <begin position="40"/>
        <end position="61"/>
    </location>
</feature>
<proteinExistence type="predicted"/>
<keyword evidence="1" id="KW-0472">Membrane</keyword>
<reference evidence="3 4" key="1">
    <citation type="submission" date="2019-03" db="EMBL/GenBank/DDBJ databases">
        <title>Jiella endophytica sp. nov., a novel endophytic bacterium isolated from root of Ficus microcarpa Linn. f.</title>
        <authorList>
            <person name="Tuo L."/>
        </authorList>
    </citation>
    <scope>NUCLEOTIDE SEQUENCE [LARGE SCALE GENOMIC DNA]</scope>
    <source>
        <strain evidence="3 4">CBS5Q-3</strain>
    </source>
</reference>
<evidence type="ECO:0000259" key="2">
    <source>
        <dbReference type="Pfam" id="PF07811"/>
    </source>
</evidence>